<keyword evidence="6" id="KW-0547">Nucleotide-binding</keyword>
<name>A0A2K2HC63_9BACT</name>
<evidence type="ECO:0000256" key="2">
    <source>
        <dbReference type="ARBA" id="ARBA00004370"/>
    </source>
</evidence>
<dbReference type="RefSeq" id="WP_103114796.1">
    <property type="nucleotide sequence ID" value="NZ_PPFX01000008.1"/>
</dbReference>
<comment type="catalytic activity">
    <reaction evidence="1">
        <text>ATP + protein L-histidine = ADP + protein N-phospho-L-histidine.</text>
        <dbReference type="EC" id="2.7.13.3"/>
    </reaction>
</comment>
<evidence type="ECO:0000256" key="1">
    <source>
        <dbReference type="ARBA" id="ARBA00000085"/>
    </source>
</evidence>
<evidence type="ECO:0000259" key="13">
    <source>
        <dbReference type="PROSITE" id="PS50109"/>
    </source>
</evidence>
<dbReference type="Gene3D" id="1.10.287.130">
    <property type="match status" value="1"/>
</dbReference>
<dbReference type="InterPro" id="IPR003660">
    <property type="entry name" value="HAMP_dom"/>
</dbReference>
<comment type="caution">
    <text evidence="15">The sequence shown here is derived from an EMBL/GenBank/DDBJ whole genome shotgun (WGS) entry which is preliminary data.</text>
</comment>
<comment type="subcellular location">
    <subcellularLocation>
        <location evidence="2">Membrane</location>
    </subcellularLocation>
</comment>
<evidence type="ECO:0000256" key="11">
    <source>
        <dbReference type="SAM" id="MobiDB-lite"/>
    </source>
</evidence>
<dbReference type="AlphaFoldDB" id="A0A2K2HC63"/>
<dbReference type="SMART" id="SM00387">
    <property type="entry name" value="HATPase_c"/>
    <property type="match status" value="1"/>
</dbReference>
<evidence type="ECO:0000256" key="3">
    <source>
        <dbReference type="ARBA" id="ARBA00012438"/>
    </source>
</evidence>
<dbReference type="InterPro" id="IPR003661">
    <property type="entry name" value="HisK_dim/P_dom"/>
</dbReference>
<dbReference type="GO" id="GO:0000155">
    <property type="term" value="F:phosphorelay sensor kinase activity"/>
    <property type="evidence" value="ECO:0007669"/>
    <property type="project" value="InterPro"/>
</dbReference>
<proteinExistence type="predicted"/>
<feature type="domain" description="Histidine kinase" evidence="13">
    <location>
        <begin position="289"/>
        <end position="497"/>
    </location>
</feature>
<dbReference type="Proteomes" id="UP000236340">
    <property type="component" value="Unassembled WGS sequence"/>
</dbReference>
<dbReference type="PANTHER" id="PTHR43065">
    <property type="entry name" value="SENSOR HISTIDINE KINASE"/>
    <property type="match status" value="1"/>
</dbReference>
<evidence type="ECO:0000256" key="4">
    <source>
        <dbReference type="ARBA" id="ARBA00022553"/>
    </source>
</evidence>
<dbReference type="SMART" id="SM00388">
    <property type="entry name" value="HisKA"/>
    <property type="match status" value="1"/>
</dbReference>
<evidence type="ECO:0000256" key="6">
    <source>
        <dbReference type="ARBA" id="ARBA00022741"/>
    </source>
</evidence>
<feature type="region of interest" description="Disordered" evidence="11">
    <location>
        <begin position="500"/>
        <end position="523"/>
    </location>
</feature>
<evidence type="ECO:0000256" key="12">
    <source>
        <dbReference type="SAM" id="Phobius"/>
    </source>
</evidence>
<evidence type="ECO:0000259" key="14">
    <source>
        <dbReference type="PROSITE" id="PS50885"/>
    </source>
</evidence>
<keyword evidence="7" id="KW-0418">Kinase</keyword>
<dbReference type="CDD" id="cd06225">
    <property type="entry name" value="HAMP"/>
    <property type="match status" value="1"/>
</dbReference>
<dbReference type="InterPro" id="IPR036097">
    <property type="entry name" value="HisK_dim/P_sf"/>
</dbReference>
<dbReference type="PANTHER" id="PTHR43065:SF10">
    <property type="entry name" value="PEROXIDE STRESS-ACTIVATED HISTIDINE KINASE MAK3"/>
    <property type="match status" value="1"/>
</dbReference>
<accession>A0A2K2HC63</accession>
<evidence type="ECO:0000256" key="10">
    <source>
        <dbReference type="SAM" id="Coils"/>
    </source>
</evidence>
<protein>
    <recommendedName>
        <fullName evidence="3">histidine kinase</fullName>
        <ecNumber evidence="3">2.7.13.3</ecNumber>
    </recommendedName>
</protein>
<gene>
    <name evidence="15" type="ORF">C2E25_05590</name>
</gene>
<dbReference type="SUPFAM" id="SSF47384">
    <property type="entry name" value="Homodimeric domain of signal transducing histidine kinase"/>
    <property type="match status" value="1"/>
</dbReference>
<dbReference type="Gene3D" id="3.30.565.10">
    <property type="entry name" value="Histidine kinase-like ATPase, C-terminal domain"/>
    <property type="match status" value="1"/>
</dbReference>
<dbReference type="InterPro" id="IPR004358">
    <property type="entry name" value="Sig_transdc_His_kin-like_C"/>
</dbReference>
<dbReference type="GO" id="GO:0016020">
    <property type="term" value="C:membrane"/>
    <property type="evidence" value="ECO:0007669"/>
    <property type="project" value="UniProtKB-SubCell"/>
</dbReference>
<dbReference type="Gene3D" id="6.10.340.10">
    <property type="match status" value="1"/>
</dbReference>
<dbReference type="InterPro" id="IPR036890">
    <property type="entry name" value="HATPase_C_sf"/>
</dbReference>
<dbReference type="Pfam" id="PF00672">
    <property type="entry name" value="HAMP"/>
    <property type="match status" value="1"/>
</dbReference>
<reference evidence="15 16" key="1">
    <citation type="journal article" date="2018" name="Genome Announc.">
        <title>Genome Sequence of Geothermobacter sp. HR-1 Iron Reducer from the Loihi Seamount.</title>
        <authorList>
            <person name="Smith H."/>
            <person name="Abuyen K."/>
            <person name="Tremblay J."/>
            <person name="Savalia P."/>
            <person name="Perez-Rodriguez I."/>
            <person name="Emerson D."/>
            <person name="Tully B."/>
            <person name="Amend J."/>
        </authorList>
    </citation>
    <scope>NUCLEOTIDE SEQUENCE [LARGE SCALE GENOMIC DNA]</scope>
    <source>
        <strain evidence="15 16">HR-1</strain>
    </source>
</reference>
<dbReference type="SUPFAM" id="SSF158472">
    <property type="entry name" value="HAMP domain-like"/>
    <property type="match status" value="1"/>
</dbReference>
<feature type="transmembrane region" description="Helical" evidence="12">
    <location>
        <begin position="9"/>
        <end position="28"/>
    </location>
</feature>
<keyword evidence="9" id="KW-0902">Two-component regulatory system</keyword>
<evidence type="ECO:0000256" key="7">
    <source>
        <dbReference type="ARBA" id="ARBA00022777"/>
    </source>
</evidence>
<feature type="coiled-coil region" evidence="10">
    <location>
        <begin position="246"/>
        <end position="280"/>
    </location>
</feature>
<dbReference type="GO" id="GO:0005524">
    <property type="term" value="F:ATP binding"/>
    <property type="evidence" value="ECO:0007669"/>
    <property type="project" value="UniProtKB-KW"/>
</dbReference>
<evidence type="ECO:0000256" key="8">
    <source>
        <dbReference type="ARBA" id="ARBA00022840"/>
    </source>
</evidence>
<keyword evidence="12" id="KW-0812">Transmembrane</keyword>
<dbReference type="SUPFAM" id="SSF55874">
    <property type="entry name" value="ATPase domain of HSP90 chaperone/DNA topoisomerase II/histidine kinase"/>
    <property type="match status" value="1"/>
</dbReference>
<keyword evidence="8" id="KW-0067">ATP-binding</keyword>
<keyword evidence="10" id="KW-0175">Coiled coil</keyword>
<keyword evidence="4" id="KW-0597">Phosphoprotein</keyword>
<evidence type="ECO:0000256" key="9">
    <source>
        <dbReference type="ARBA" id="ARBA00023012"/>
    </source>
</evidence>
<dbReference type="PRINTS" id="PR00344">
    <property type="entry name" value="BCTRLSENSOR"/>
</dbReference>
<dbReference type="InterPro" id="IPR003594">
    <property type="entry name" value="HATPase_dom"/>
</dbReference>
<feature type="transmembrane region" description="Helical" evidence="12">
    <location>
        <begin position="179"/>
        <end position="198"/>
    </location>
</feature>
<sequence length="523" mass="57732">MKMTIGRKLFLYTSSLLVVVLLATFLLLERNQSRQWEEYLQEQSFSFARFATPEALKLFRGRFQDGDRQTIEHVGEFLSFNQDLIRFSLYAPGGRILFQSPRFPAFIDLDIPDDWQALSPERLQQGELSSRTRRLPDGRRVLDLLVPAHGPTGARVLTARYLVSYDRVDRRLIEARQRFALIAISALGVSLLLAAAAARRFTRPLKILTEGVKAIGEGDLRTRIPMERNDEIGALAAAFNQMVASLAASRSALTETNRQLRRANDELRDMQEQLLRSERLAAIGQLAAGVSHEIDNPVGIILGYAELLCEDLPADDPRREDVLAIIEECRRCRRITGGLLGLARTAPDEVLPVDLASLISSVLESLRPQKLFRRVDLELQAAPQLPAISGDPDRLRQVFVNLLLNAAQAMGGSGRVVVSLGVEEENLVACVHDSGPGVPSGMEESIFQPFVTTKGCEEGTGLGLSLCRKLIEDQGGRLELAAADAGACFKLVFPLYGRDRQSSSGDRPGEEKNFDKASADSLV</sequence>
<dbReference type="CDD" id="cd00082">
    <property type="entry name" value="HisKA"/>
    <property type="match status" value="1"/>
</dbReference>
<dbReference type="Pfam" id="PF00512">
    <property type="entry name" value="HisKA"/>
    <property type="match status" value="1"/>
</dbReference>
<evidence type="ECO:0000256" key="5">
    <source>
        <dbReference type="ARBA" id="ARBA00022679"/>
    </source>
</evidence>
<dbReference type="SMART" id="SM00304">
    <property type="entry name" value="HAMP"/>
    <property type="match status" value="1"/>
</dbReference>
<feature type="domain" description="HAMP" evidence="14">
    <location>
        <begin position="199"/>
        <end position="251"/>
    </location>
</feature>
<keyword evidence="12" id="KW-0472">Membrane</keyword>
<dbReference type="OrthoDB" id="9781147at2"/>
<dbReference type="InterPro" id="IPR005467">
    <property type="entry name" value="His_kinase_dom"/>
</dbReference>
<dbReference type="EC" id="2.7.13.3" evidence="3"/>
<evidence type="ECO:0000313" key="16">
    <source>
        <dbReference type="Proteomes" id="UP000236340"/>
    </source>
</evidence>
<keyword evidence="12" id="KW-1133">Transmembrane helix</keyword>
<dbReference type="PROSITE" id="PS50885">
    <property type="entry name" value="HAMP"/>
    <property type="match status" value="1"/>
</dbReference>
<dbReference type="EMBL" id="PPFX01000008">
    <property type="protein sequence ID" value="PNU20857.1"/>
    <property type="molecule type" value="Genomic_DNA"/>
</dbReference>
<organism evidence="15 16">
    <name type="scientific">Geothermobacter hydrogeniphilus</name>
    <dbReference type="NCBI Taxonomy" id="1969733"/>
    <lineage>
        <taxon>Bacteria</taxon>
        <taxon>Pseudomonadati</taxon>
        <taxon>Thermodesulfobacteriota</taxon>
        <taxon>Desulfuromonadia</taxon>
        <taxon>Desulfuromonadales</taxon>
        <taxon>Geothermobacteraceae</taxon>
        <taxon>Geothermobacter</taxon>
    </lineage>
</organism>
<evidence type="ECO:0000313" key="15">
    <source>
        <dbReference type="EMBL" id="PNU20857.1"/>
    </source>
</evidence>
<dbReference type="PROSITE" id="PS50109">
    <property type="entry name" value="HIS_KIN"/>
    <property type="match status" value="1"/>
</dbReference>
<keyword evidence="5" id="KW-0808">Transferase</keyword>
<dbReference type="Pfam" id="PF02518">
    <property type="entry name" value="HATPase_c"/>
    <property type="match status" value="1"/>
</dbReference>